<dbReference type="GeneID" id="19526192"/>
<protein>
    <submittedName>
        <fullName evidence="1">Uncharacterized protein</fullName>
    </submittedName>
</protein>
<evidence type="ECO:0000313" key="1">
    <source>
        <dbReference type="EMBL" id="AHZ10210.1"/>
    </source>
</evidence>
<dbReference type="Proteomes" id="UP000026900">
    <property type="component" value="Segment"/>
</dbReference>
<organism evidence="1 2">
    <name type="scientific">Bacillus phage Hakuna</name>
    <dbReference type="NCBI Taxonomy" id="1486659"/>
    <lineage>
        <taxon>Viruses</taxon>
        <taxon>Duplodnaviria</taxon>
        <taxon>Heunggongvirae</taxon>
        <taxon>Uroviricota</taxon>
        <taxon>Caudoviricetes</taxon>
        <taxon>Herelleviridae</taxon>
        <taxon>Bastillevirinae</taxon>
        <taxon>Wphvirus</taxon>
        <taxon>Wphvirus hakuna</taxon>
    </lineage>
</organism>
<evidence type="ECO:0000313" key="2">
    <source>
        <dbReference type="Proteomes" id="UP000026900"/>
    </source>
</evidence>
<dbReference type="KEGG" id="vg:19526192"/>
<dbReference type="RefSeq" id="YP_009036641.1">
    <property type="nucleotide sequence ID" value="NC_024213.1"/>
</dbReference>
<dbReference type="EMBL" id="KJ489399">
    <property type="protein sequence ID" value="AHZ10210.1"/>
    <property type="molecule type" value="Genomic_DNA"/>
</dbReference>
<reference evidence="2" key="1">
    <citation type="submission" date="2014-09" db="EMBL/GenBank/DDBJ databases">
        <authorList>
            <person name="Sauder A.B."/>
            <person name="McKenzie Q.R."/>
            <person name="Temple L.M."/>
            <person name="Alexis B.K."/>
            <person name="Al-Atrache Z."/>
            <person name="Lewis L.O."/>
            <person name="Loesser-Casey K.E."/>
            <person name="Mitchell K.J."/>
        </authorList>
    </citation>
    <scope>NUCLEOTIDE SEQUENCE [LARGE SCALE GENOMIC DNA]</scope>
</reference>
<accession>A0A024B1A2</accession>
<keyword evidence="2" id="KW-1185">Reference proteome</keyword>
<sequence>MTPEEARELINNATDEEIYDVLDETKDDICRAVRNSFWSDIDNLVRKAKAMEAELRWRQNEREARFGR</sequence>
<proteinExistence type="predicted"/>
<name>A0A024B1A2_9CAUD</name>